<dbReference type="Gramene" id="ERN04790">
    <property type="protein sequence ID" value="ERN04790"/>
    <property type="gene ID" value="AMTR_s00140p00082700"/>
</dbReference>
<evidence type="ECO:0000256" key="1">
    <source>
        <dbReference type="PROSITE-ProRule" id="PRU01331"/>
    </source>
</evidence>
<dbReference type="GO" id="GO:0010311">
    <property type="term" value="P:lateral root formation"/>
    <property type="evidence" value="ECO:0007669"/>
    <property type="project" value="EnsemblPlants"/>
</dbReference>
<dbReference type="GO" id="GO:0005829">
    <property type="term" value="C:cytosol"/>
    <property type="evidence" value="ECO:0007669"/>
    <property type="project" value="EnsemblPlants"/>
</dbReference>
<dbReference type="Gene3D" id="3.30.590.10">
    <property type="entry name" value="Glutamine synthetase/guanido kinase, catalytic domain"/>
    <property type="match status" value="1"/>
</dbReference>
<dbReference type="STRING" id="13333.W1PCM3"/>
<dbReference type="InterPro" id="IPR036651">
    <property type="entry name" value="Gln_synt_N_sf"/>
</dbReference>
<dbReference type="InterPro" id="IPR032466">
    <property type="entry name" value="Metal_Hydrolase"/>
</dbReference>
<dbReference type="Proteomes" id="UP000017836">
    <property type="component" value="Unassembled WGS sequence"/>
</dbReference>
<evidence type="ECO:0000256" key="2">
    <source>
        <dbReference type="RuleBase" id="RU000384"/>
    </source>
</evidence>
<dbReference type="InterPro" id="IPR014746">
    <property type="entry name" value="Gln_synth/guanido_kin_cat_dom"/>
</dbReference>
<dbReference type="GO" id="GO:0048829">
    <property type="term" value="P:root cap development"/>
    <property type="evidence" value="ECO:0007669"/>
    <property type="project" value="EnsemblPlants"/>
</dbReference>
<evidence type="ECO:0000313" key="5">
    <source>
        <dbReference type="Proteomes" id="UP000017836"/>
    </source>
</evidence>
<comment type="similarity">
    <text evidence="1 2">Belongs to the glutamine synthetase family.</text>
</comment>
<dbReference type="Pfam" id="PF04909">
    <property type="entry name" value="Amidohydro_2"/>
    <property type="match status" value="1"/>
</dbReference>
<dbReference type="SMART" id="SM01230">
    <property type="entry name" value="Gln-synt_C"/>
    <property type="match status" value="1"/>
</dbReference>
<dbReference type="InterPro" id="IPR006680">
    <property type="entry name" value="Amidohydro-rel"/>
</dbReference>
<dbReference type="EMBL" id="KI394169">
    <property type="protein sequence ID" value="ERN04790.1"/>
    <property type="molecule type" value="Genomic_DNA"/>
</dbReference>
<dbReference type="GO" id="GO:0043015">
    <property type="term" value="F:gamma-tubulin binding"/>
    <property type="evidence" value="ECO:0007669"/>
    <property type="project" value="EnsemblPlants"/>
</dbReference>
<proteinExistence type="inferred from homology"/>
<dbReference type="Pfam" id="PF00120">
    <property type="entry name" value="Gln-synt_C"/>
    <property type="match status" value="1"/>
</dbReference>
<dbReference type="eggNOG" id="KOG0683">
    <property type="taxonomic scope" value="Eukaryota"/>
</dbReference>
<dbReference type="OMA" id="LEGCPRT"/>
<accession>W1PCM3</accession>
<dbReference type="SUPFAM" id="SSF54368">
    <property type="entry name" value="Glutamine synthetase, N-terminal domain"/>
    <property type="match status" value="1"/>
</dbReference>
<name>W1PCM3_AMBTC</name>
<evidence type="ECO:0000313" key="4">
    <source>
        <dbReference type="EMBL" id="ERN04790.1"/>
    </source>
</evidence>
<dbReference type="Gene3D" id="3.20.20.140">
    <property type="entry name" value="Metal-dependent hydrolases"/>
    <property type="match status" value="1"/>
</dbReference>
<evidence type="ECO:0000259" key="3">
    <source>
        <dbReference type="PROSITE" id="PS51987"/>
    </source>
</evidence>
<dbReference type="PANTHER" id="PTHR43383:SF2">
    <property type="entry name" value="AMIDOHYDROLASE 2 FAMILY PROTEIN"/>
    <property type="match status" value="1"/>
</dbReference>
<dbReference type="PROSITE" id="PS51987">
    <property type="entry name" value="GS_CATALYTIC"/>
    <property type="match status" value="1"/>
</dbReference>
<sequence>MESRKKYGEIWEVVEEVELVDGHCHNVVSVDSSFSFLKCFSEADHEEALHDVPHTLSFKRGIRDLASLYGCEESLDGVQSYRKSSGIDSICSKCFGAANIGVILVDDGLALDKMYDIEWHQTYAPIVGRILRIEHLAGKILDEGLRDGQQWTLEMFTELFLKIADKIIGLKSIAAYRSGLQIDTHVSKMDAEAGLVEALSARKPIRIQNKSFIDYIFMCSLEVAISFDLPVQIHTGFGDVDLDLRLSNPLHLRTALEDERFTKCRFVLLHASYPFSKEASYLASVYPQVYLDFGLAIPRLSVNGMISAVKELLELAPMNKVMFSTDAHAHPELFYLGAKNAREVIASVLCDACDDGDLTIPQAVDAAKDLLRRNALRFYKIETKEESLVSNKSMAHNIQPICKDSSVRETTFVRILWVDTSGQCRCRVVPGKRFYQVTKDHGVGLTFASMGMTSFSDGPAKGTNLTGVGEIRIMPDTTTKCRIPWLEQQEMVLADMQIKPGEAWEYCPRAVLHRVSAILKDEFNLEMNAGFENEFFLLKRVSWDGKQEWVPFDLTSYCSTSGFDAASSYLTDVNYALESLDIVVEQVHAEGGRGQFEIALGHKICTCAADKLIYAREAIKAIARKYGLLATFLPKLSPDDLGSGTHVHLSLWENGKNKFMAVDGTSTKYGMSNIGESFMAGVFHHLPAIMAFTAPLPNSYDRIQPSMWSGAYHCWGKENREAPLRTACPPGIANEVVSNFEVKVFDGCANPYLGLAAIMAAGIDGLRRRLTLPEPIDTDPCSLEGDLKRLPTLLDESIIALEGDEIIRDFIGQKVTTAVIGVRKISQMVAYIPHALAGRGVNGSGWVPIDLT</sequence>
<dbReference type="Gene3D" id="3.10.20.70">
    <property type="entry name" value="Glutamine synthetase, N-terminal domain"/>
    <property type="match status" value="1"/>
</dbReference>
<organism evidence="4 5">
    <name type="scientific">Amborella trichopoda</name>
    <dbReference type="NCBI Taxonomy" id="13333"/>
    <lineage>
        <taxon>Eukaryota</taxon>
        <taxon>Viridiplantae</taxon>
        <taxon>Streptophyta</taxon>
        <taxon>Embryophyta</taxon>
        <taxon>Tracheophyta</taxon>
        <taxon>Spermatophyta</taxon>
        <taxon>Magnoliopsida</taxon>
        <taxon>Amborellales</taxon>
        <taxon>Amborellaceae</taxon>
        <taxon>Amborella</taxon>
    </lineage>
</organism>
<dbReference type="HOGENOM" id="CLU_017290_6_3_1"/>
<gene>
    <name evidence="4" type="ORF">AMTR_s00140p00082700</name>
</gene>
<protein>
    <recommendedName>
        <fullName evidence="3">GS catalytic domain-containing protein</fullName>
    </recommendedName>
</protein>
<dbReference type="SUPFAM" id="SSF55931">
    <property type="entry name" value="Glutamine synthetase/guanido kinase"/>
    <property type="match status" value="1"/>
</dbReference>
<dbReference type="InterPro" id="IPR008146">
    <property type="entry name" value="Gln_synth_cat_dom"/>
</dbReference>
<dbReference type="GO" id="GO:0004356">
    <property type="term" value="F:glutamine synthetase activity"/>
    <property type="evidence" value="ECO:0007669"/>
    <property type="project" value="InterPro"/>
</dbReference>
<dbReference type="GO" id="GO:0016787">
    <property type="term" value="F:hydrolase activity"/>
    <property type="evidence" value="ECO:0007669"/>
    <property type="project" value="InterPro"/>
</dbReference>
<dbReference type="AlphaFoldDB" id="W1PCM3"/>
<feature type="domain" description="GS catalytic" evidence="3">
    <location>
        <begin position="508"/>
        <end position="852"/>
    </location>
</feature>
<dbReference type="FunFam" id="3.10.20.70:FF:000009">
    <property type="entry name" value="Glutamate-ammonia ligase"/>
    <property type="match status" value="1"/>
</dbReference>
<reference evidence="5" key="1">
    <citation type="journal article" date="2013" name="Science">
        <title>The Amborella genome and the evolution of flowering plants.</title>
        <authorList>
            <consortium name="Amborella Genome Project"/>
        </authorList>
    </citation>
    <scope>NUCLEOTIDE SEQUENCE [LARGE SCALE GENOMIC DNA]</scope>
</reference>
<dbReference type="SUPFAM" id="SSF51556">
    <property type="entry name" value="Metallo-dependent hydrolases"/>
    <property type="match status" value="1"/>
</dbReference>
<dbReference type="GO" id="GO:0009617">
    <property type="term" value="P:response to bacterium"/>
    <property type="evidence" value="ECO:0007669"/>
    <property type="project" value="EnsemblPlants"/>
</dbReference>
<dbReference type="GO" id="GO:0008017">
    <property type="term" value="F:microtubule binding"/>
    <property type="evidence" value="ECO:0007669"/>
    <property type="project" value="EnsemblPlants"/>
</dbReference>
<keyword evidence="5" id="KW-1185">Reference proteome</keyword>
<dbReference type="PANTHER" id="PTHR43383">
    <property type="entry name" value="NODULIN 6"/>
    <property type="match status" value="1"/>
</dbReference>
<dbReference type="FunFam" id="3.30.590.10:FF:000012">
    <property type="entry name" value="Glutamate-ammonia ligase"/>
    <property type="match status" value="1"/>
</dbReference>
<dbReference type="GO" id="GO:0006542">
    <property type="term" value="P:glutamine biosynthetic process"/>
    <property type="evidence" value="ECO:0007669"/>
    <property type="project" value="InterPro"/>
</dbReference>